<feature type="region of interest" description="Disordered" evidence="2">
    <location>
        <begin position="87"/>
        <end position="137"/>
    </location>
</feature>
<feature type="compositionally biased region" description="Pro residues" evidence="2">
    <location>
        <begin position="93"/>
        <end position="105"/>
    </location>
</feature>
<keyword evidence="1" id="KW-0175">Coiled coil</keyword>
<feature type="coiled-coil region" evidence="1">
    <location>
        <begin position="12"/>
        <end position="39"/>
    </location>
</feature>
<dbReference type="PANTHER" id="PTHR37012">
    <property type="entry name" value="B-ZIP TRANSCRIPTION FACTOR (EUROFUNG)-RELATED"/>
    <property type="match status" value="1"/>
</dbReference>
<evidence type="ECO:0008006" key="5">
    <source>
        <dbReference type="Google" id="ProtNLM"/>
    </source>
</evidence>
<name>A0A5N6TZ33_ASPAV</name>
<evidence type="ECO:0000256" key="1">
    <source>
        <dbReference type="SAM" id="Coils"/>
    </source>
</evidence>
<reference evidence="3 4" key="1">
    <citation type="submission" date="2019-04" db="EMBL/GenBank/DDBJ databases">
        <title>Friends and foes A comparative genomics study of 23 Aspergillus species from section Flavi.</title>
        <authorList>
            <consortium name="DOE Joint Genome Institute"/>
            <person name="Kjaerbolling I."/>
            <person name="Vesth T."/>
            <person name="Frisvad J.C."/>
            <person name="Nybo J.L."/>
            <person name="Theobald S."/>
            <person name="Kildgaard S."/>
            <person name="Isbrandt T."/>
            <person name="Kuo A."/>
            <person name="Sato A."/>
            <person name="Lyhne E.K."/>
            <person name="Kogle M.E."/>
            <person name="Wiebenga A."/>
            <person name="Kun R.S."/>
            <person name="Lubbers R.J."/>
            <person name="Makela M.R."/>
            <person name="Barry K."/>
            <person name="Chovatia M."/>
            <person name="Clum A."/>
            <person name="Daum C."/>
            <person name="Haridas S."/>
            <person name="He G."/>
            <person name="LaButti K."/>
            <person name="Lipzen A."/>
            <person name="Mondo S."/>
            <person name="Riley R."/>
            <person name="Salamov A."/>
            <person name="Simmons B.A."/>
            <person name="Magnuson J.K."/>
            <person name="Henrissat B."/>
            <person name="Mortensen U.H."/>
            <person name="Larsen T.O."/>
            <person name="Devries R.P."/>
            <person name="Grigoriev I.V."/>
            <person name="Machida M."/>
            <person name="Baker S.E."/>
            <person name="Andersen M.R."/>
        </authorList>
    </citation>
    <scope>NUCLEOTIDE SEQUENCE [LARGE SCALE GENOMIC DNA]</scope>
    <source>
        <strain evidence="3 4">IBT 18842</strain>
    </source>
</reference>
<dbReference type="Gene3D" id="1.20.5.170">
    <property type="match status" value="1"/>
</dbReference>
<dbReference type="SUPFAM" id="SSF57959">
    <property type="entry name" value="Leucine zipper domain"/>
    <property type="match status" value="1"/>
</dbReference>
<dbReference type="InterPro" id="IPR046347">
    <property type="entry name" value="bZIP_sf"/>
</dbReference>
<keyword evidence="4" id="KW-1185">Reference proteome</keyword>
<accession>A0A5N6TZ33</accession>
<protein>
    <recommendedName>
        <fullName evidence="5">BZIP domain-containing protein</fullName>
    </recommendedName>
</protein>
<dbReference type="OrthoDB" id="4161589at2759"/>
<dbReference type="Proteomes" id="UP000325780">
    <property type="component" value="Unassembled WGS sequence"/>
</dbReference>
<organism evidence="3 4">
    <name type="scientific">Aspergillus avenaceus</name>
    <dbReference type="NCBI Taxonomy" id="36643"/>
    <lineage>
        <taxon>Eukaryota</taxon>
        <taxon>Fungi</taxon>
        <taxon>Dikarya</taxon>
        <taxon>Ascomycota</taxon>
        <taxon>Pezizomycotina</taxon>
        <taxon>Eurotiomycetes</taxon>
        <taxon>Eurotiomycetidae</taxon>
        <taxon>Eurotiales</taxon>
        <taxon>Aspergillaceae</taxon>
        <taxon>Aspergillus</taxon>
        <taxon>Aspergillus subgen. Circumdati</taxon>
    </lineage>
</organism>
<evidence type="ECO:0000313" key="3">
    <source>
        <dbReference type="EMBL" id="KAE8151593.1"/>
    </source>
</evidence>
<dbReference type="InterPro" id="IPR021833">
    <property type="entry name" value="DUF3425"/>
</dbReference>
<dbReference type="CDD" id="cd14688">
    <property type="entry name" value="bZIP_YAP"/>
    <property type="match status" value="1"/>
</dbReference>
<gene>
    <name evidence="3" type="ORF">BDV25DRAFT_90662</name>
</gene>
<dbReference type="AlphaFoldDB" id="A0A5N6TZ33"/>
<sequence length="349" mass="40705">MSSAERKRIRDRRAQQALREKKARRIAQLEEQVAHCEQHHQDHGIQRLLQVIQGLRRENHMFRVRQRRLKSFVDAWDVDPLGEDNLHGCPQECRPPQPHQNPPSHIPHDVTPAGTPPDSFVRPASSPPCPHGNARPANRPPWRELPLHLDDFSDVTTISCPWFMYLEEIIPCPDTPESPLDILYGTKTNPLANLIHKSLQRRPVRDPERLAIGWTIYRLSRWILSPSVTTYASLPLFLRPTADQRQIAHPLVLDFVAWPQIRSNFIRQWHLYQDQRDDLFGLLSCCIKIRWPWGEPILERNADNELCIKDTFYQTFMDEKGWGVTPEFIRNYPQLFAGVDVDSILYEVV</sequence>
<proteinExistence type="predicted"/>
<evidence type="ECO:0000313" key="4">
    <source>
        <dbReference type="Proteomes" id="UP000325780"/>
    </source>
</evidence>
<dbReference type="Pfam" id="PF11905">
    <property type="entry name" value="DUF3425"/>
    <property type="match status" value="1"/>
</dbReference>
<dbReference type="EMBL" id="ML742068">
    <property type="protein sequence ID" value="KAE8151593.1"/>
    <property type="molecule type" value="Genomic_DNA"/>
</dbReference>
<evidence type="ECO:0000256" key="2">
    <source>
        <dbReference type="SAM" id="MobiDB-lite"/>
    </source>
</evidence>
<dbReference type="PANTHER" id="PTHR37012:SF6">
    <property type="entry name" value="BZIP TRANSCRIPTION FACTOR"/>
    <property type="match status" value="1"/>
</dbReference>
<dbReference type="GO" id="GO:0003700">
    <property type="term" value="F:DNA-binding transcription factor activity"/>
    <property type="evidence" value="ECO:0007669"/>
    <property type="project" value="InterPro"/>
</dbReference>